<dbReference type="GeneID" id="127750251"/>
<keyword evidence="1" id="KW-0472">Membrane</keyword>
<feature type="transmembrane region" description="Helical" evidence="1">
    <location>
        <begin position="173"/>
        <end position="196"/>
    </location>
</feature>
<feature type="transmembrane region" description="Helical" evidence="1">
    <location>
        <begin position="55"/>
        <end position="73"/>
    </location>
</feature>
<keyword evidence="1" id="KW-1133">Transmembrane helix</keyword>
<evidence type="ECO:0000313" key="3">
    <source>
        <dbReference type="RefSeq" id="XP_052127319.1"/>
    </source>
</evidence>
<evidence type="ECO:0000313" key="2">
    <source>
        <dbReference type="Proteomes" id="UP000504606"/>
    </source>
</evidence>
<evidence type="ECO:0000256" key="1">
    <source>
        <dbReference type="SAM" id="Phobius"/>
    </source>
</evidence>
<dbReference type="RefSeq" id="XP_052127319.1">
    <property type="nucleotide sequence ID" value="XM_052271359.1"/>
</dbReference>
<dbReference type="OrthoDB" id="10474973at2759"/>
<feature type="transmembrane region" description="Helical" evidence="1">
    <location>
        <begin position="131"/>
        <end position="153"/>
    </location>
</feature>
<dbReference type="KEGG" id="foc:127750251"/>
<name>A0A9C6XQA7_FRAOC</name>
<protein>
    <submittedName>
        <fullName evidence="3">Uncharacterized protein LOC127750251</fullName>
    </submittedName>
</protein>
<keyword evidence="2" id="KW-1185">Reference proteome</keyword>
<feature type="transmembrane region" description="Helical" evidence="1">
    <location>
        <begin position="20"/>
        <end position="43"/>
    </location>
</feature>
<reference evidence="3" key="1">
    <citation type="submission" date="2025-08" db="UniProtKB">
        <authorList>
            <consortium name="RefSeq"/>
        </authorList>
    </citation>
    <scope>IDENTIFICATION</scope>
    <source>
        <tissue evidence="3">Whole organism</tissue>
    </source>
</reference>
<keyword evidence="1" id="KW-0812">Transmembrane</keyword>
<organism evidence="2 3">
    <name type="scientific">Frankliniella occidentalis</name>
    <name type="common">Western flower thrips</name>
    <name type="synonym">Euthrips occidentalis</name>
    <dbReference type="NCBI Taxonomy" id="133901"/>
    <lineage>
        <taxon>Eukaryota</taxon>
        <taxon>Metazoa</taxon>
        <taxon>Ecdysozoa</taxon>
        <taxon>Arthropoda</taxon>
        <taxon>Hexapoda</taxon>
        <taxon>Insecta</taxon>
        <taxon>Pterygota</taxon>
        <taxon>Neoptera</taxon>
        <taxon>Paraneoptera</taxon>
        <taxon>Thysanoptera</taxon>
        <taxon>Terebrantia</taxon>
        <taxon>Thripoidea</taxon>
        <taxon>Thripidae</taxon>
        <taxon>Frankliniella</taxon>
    </lineage>
</organism>
<feature type="transmembrane region" description="Helical" evidence="1">
    <location>
        <begin position="248"/>
        <end position="268"/>
    </location>
</feature>
<sequence length="373" mass="41414">MPVSAALEDLLQTQVGGPAWVRALARVGLLFNAVCQLGLLVAFGVNLDRGSMDRAAVALFFFLGFFCIMYGLWTRGVCDEAMRRSLVPLLEVARTIETDALAPGGLGALYESAGLRRMRRLDSVMPHLVRMVWWQAPTVAFLLTTLFVVTGRYPVPHWPEGSHGRDLVEHGTVALHFVLIVFGGRIFLVVCGLHWMSSLCMDCCLHLLADRAARAASWTELVVVVRLHQRLQAGFVSVQGFFAEDLSVMARLILFFGLIGALRIAFGVKDINNIVILTIVYSYIVIVCIAGEMQESAGDEFHHVICGCPWESWRAADQGKFHLLLGRTVKPAQVRFRYFGAMKLDTLSTIFNNMFKYTQVLSASLGGKKWTTE</sequence>
<feature type="transmembrane region" description="Helical" evidence="1">
    <location>
        <begin position="274"/>
        <end position="291"/>
    </location>
</feature>
<accession>A0A9C6XQA7</accession>
<dbReference type="AlphaFoldDB" id="A0A9C6XQA7"/>
<proteinExistence type="predicted"/>
<gene>
    <name evidence="3" type="primary">LOC127750251</name>
</gene>
<dbReference type="Proteomes" id="UP000504606">
    <property type="component" value="Unplaced"/>
</dbReference>